<dbReference type="PANTHER" id="PTHR10587">
    <property type="entry name" value="GLYCOSYL TRANSFERASE-RELATED"/>
    <property type="match status" value="1"/>
</dbReference>
<dbReference type="CDD" id="cd10917">
    <property type="entry name" value="CE4_NodB_like_6s_7s"/>
    <property type="match status" value="1"/>
</dbReference>
<dbReference type="InterPro" id="IPR011330">
    <property type="entry name" value="Glyco_hydro/deAcase_b/a-brl"/>
</dbReference>
<protein>
    <recommendedName>
        <fullName evidence="2">NodB homology domain-containing protein</fullName>
    </recommendedName>
</protein>
<sequence>MSRLSLWAGLTALALAAIVYAACSGASSQEAIPTPSPSQVFSSEESGPPQVEAGAPIGEPTVERANPKPKPGEAEVIYIGPRDVKAVALTFDTGVHAGRVPEVLDILKEHGTAATFGITGEWAVTNPDLLKRIVDEGHAVINHSWSHASFTGEDTDTEPLTADQMRDELRRTEEKILEIISEQVGLPMVDLSDVKIDVETLRALPPKLVFRRGLLPLQKHNGTLRLVTSDPFDLYSFDEVRMLTGLEIQPVLAPRAEIDKVIKAHYGVGGETIDEMMMSTDDVEVLRDLSSDSEDKLAKAKASHIKEVDGLI</sequence>
<dbReference type="PROSITE" id="PS51677">
    <property type="entry name" value="NODB"/>
    <property type="match status" value="1"/>
</dbReference>
<feature type="non-terminal residue" evidence="3">
    <location>
        <position position="312"/>
    </location>
</feature>
<dbReference type="InterPro" id="IPR050248">
    <property type="entry name" value="Polysacc_deacetylase_ArnD"/>
</dbReference>
<accession>A0A0F9GTV3</accession>
<feature type="compositionally biased region" description="Polar residues" evidence="1">
    <location>
        <begin position="31"/>
        <end position="45"/>
    </location>
</feature>
<dbReference type="SUPFAM" id="SSF88713">
    <property type="entry name" value="Glycoside hydrolase/deacetylase"/>
    <property type="match status" value="1"/>
</dbReference>
<dbReference type="GO" id="GO:0016810">
    <property type="term" value="F:hydrolase activity, acting on carbon-nitrogen (but not peptide) bonds"/>
    <property type="evidence" value="ECO:0007669"/>
    <property type="project" value="InterPro"/>
</dbReference>
<dbReference type="PANTHER" id="PTHR10587:SF137">
    <property type="entry name" value="4-DEOXY-4-FORMAMIDO-L-ARABINOSE-PHOSPHOUNDECAPRENOL DEFORMYLASE ARND-RELATED"/>
    <property type="match status" value="1"/>
</dbReference>
<dbReference type="Gene3D" id="3.30.300.160">
    <property type="entry name" value="Type II secretion system, protein E, N-terminal domain"/>
    <property type="match status" value="1"/>
</dbReference>
<dbReference type="Pfam" id="PF05157">
    <property type="entry name" value="MshEN"/>
    <property type="match status" value="1"/>
</dbReference>
<reference evidence="3" key="1">
    <citation type="journal article" date="2015" name="Nature">
        <title>Complex archaea that bridge the gap between prokaryotes and eukaryotes.</title>
        <authorList>
            <person name="Spang A."/>
            <person name="Saw J.H."/>
            <person name="Jorgensen S.L."/>
            <person name="Zaremba-Niedzwiedzka K."/>
            <person name="Martijn J."/>
            <person name="Lind A.E."/>
            <person name="van Eijk R."/>
            <person name="Schleper C."/>
            <person name="Guy L."/>
            <person name="Ettema T.J."/>
        </authorList>
    </citation>
    <scope>NUCLEOTIDE SEQUENCE</scope>
</reference>
<dbReference type="Pfam" id="PF01522">
    <property type="entry name" value="Polysacc_deac_1"/>
    <property type="match status" value="1"/>
</dbReference>
<proteinExistence type="predicted"/>
<dbReference type="GO" id="GO:0005975">
    <property type="term" value="P:carbohydrate metabolic process"/>
    <property type="evidence" value="ECO:0007669"/>
    <property type="project" value="InterPro"/>
</dbReference>
<dbReference type="Gene3D" id="3.20.20.370">
    <property type="entry name" value="Glycoside hydrolase/deacetylase"/>
    <property type="match status" value="1"/>
</dbReference>
<dbReference type="InterPro" id="IPR007831">
    <property type="entry name" value="T2SS_GspE_N"/>
</dbReference>
<evidence type="ECO:0000259" key="2">
    <source>
        <dbReference type="PROSITE" id="PS51677"/>
    </source>
</evidence>
<organism evidence="3">
    <name type="scientific">marine sediment metagenome</name>
    <dbReference type="NCBI Taxonomy" id="412755"/>
    <lineage>
        <taxon>unclassified sequences</taxon>
        <taxon>metagenomes</taxon>
        <taxon>ecological metagenomes</taxon>
    </lineage>
</organism>
<dbReference type="SUPFAM" id="SSF160246">
    <property type="entry name" value="EspE N-terminal domain-like"/>
    <property type="match status" value="1"/>
</dbReference>
<dbReference type="InterPro" id="IPR037257">
    <property type="entry name" value="T2SS_E_N_sf"/>
</dbReference>
<feature type="region of interest" description="Disordered" evidence="1">
    <location>
        <begin position="31"/>
        <end position="73"/>
    </location>
</feature>
<feature type="compositionally biased region" description="Basic and acidic residues" evidence="1">
    <location>
        <begin position="61"/>
        <end position="73"/>
    </location>
</feature>
<gene>
    <name evidence="3" type="ORF">LCGC14_2143810</name>
</gene>
<comment type="caution">
    <text evidence="3">The sequence shown here is derived from an EMBL/GenBank/DDBJ whole genome shotgun (WGS) entry which is preliminary data.</text>
</comment>
<evidence type="ECO:0000256" key="1">
    <source>
        <dbReference type="SAM" id="MobiDB-lite"/>
    </source>
</evidence>
<feature type="domain" description="NodB homology" evidence="2">
    <location>
        <begin position="85"/>
        <end position="301"/>
    </location>
</feature>
<dbReference type="InterPro" id="IPR002509">
    <property type="entry name" value="NODB_dom"/>
</dbReference>
<dbReference type="FunFam" id="3.30.300.160:FF:000002">
    <property type="entry name" value="Type II secretion system protein E"/>
    <property type="match status" value="1"/>
</dbReference>
<dbReference type="AlphaFoldDB" id="A0A0F9GTV3"/>
<name>A0A0F9GTV3_9ZZZZ</name>
<dbReference type="EMBL" id="LAZR01027163">
    <property type="protein sequence ID" value="KKL66557.1"/>
    <property type="molecule type" value="Genomic_DNA"/>
</dbReference>
<evidence type="ECO:0000313" key="3">
    <source>
        <dbReference type="EMBL" id="KKL66557.1"/>
    </source>
</evidence>